<accession>F0WXK7</accession>
<dbReference type="InterPro" id="IPR043502">
    <property type="entry name" value="DNA/RNA_pol_sf"/>
</dbReference>
<name>F0WXK7_9STRA</name>
<evidence type="ECO:0000313" key="2">
    <source>
        <dbReference type="EMBL" id="CCA26201.1"/>
    </source>
</evidence>
<dbReference type="HOGENOM" id="CLU_1985716_0_0_1"/>
<reference evidence="2" key="1">
    <citation type="journal article" date="2011" name="PLoS Biol.">
        <title>Gene gain and loss during evolution of obligate parasitism in the white rust pathogen of Arabidopsis thaliana.</title>
        <authorList>
            <person name="Kemen E."/>
            <person name="Gardiner A."/>
            <person name="Schultz-Larsen T."/>
            <person name="Kemen A.C."/>
            <person name="Balmuth A.L."/>
            <person name="Robert-Seilaniantz A."/>
            <person name="Bailey K."/>
            <person name="Holub E."/>
            <person name="Studholme D.J."/>
            <person name="Maclean D."/>
            <person name="Jones J.D."/>
        </authorList>
    </citation>
    <scope>NUCLEOTIDE SEQUENCE</scope>
</reference>
<dbReference type="Pfam" id="PF00078">
    <property type="entry name" value="RVT_1"/>
    <property type="match status" value="1"/>
</dbReference>
<reference evidence="2" key="2">
    <citation type="submission" date="2011-02" db="EMBL/GenBank/DDBJ databases">
        <authorList>
            <person name="MacLean D."/>
        </authorList>
    </citation>
    <scope>NUCLEOTIDE SEQUENCE</scope>
</reference>
<dbReference type="AlphaFoldDB" id="F0WXK7"/>
<dbReference type="SUPFAM" id="SSF56672">
    <property type="entry name" value="DNA/RNA polymerases"/>
    <property type="match status" value="1"/>
</dbReference>
<sequence length="126" mass="14339">MSWPMPHVEVVMNNLEGSECFFSLDCFRFYWQLPCEEKSCEYFTIVTPNELWNPNRVIMGATDAVAFCKQAIERVMAPRLDSGVQVWLVDILGNSQGESKMLSMVTSVLSCCEQFGVKLHPGKCEF</sequence>
<dbReference type="Gene3D" id="3.10.10.10">
    <property type="entry name" value="HIV Type 1 Reverse Transcriptase, subunit A, domain 1"/>
    <property type="match status" value="1"/>
</dbReference>
<dbReference type="InterPro" id="IPR051320">
    <property type="entry name" value="Viral_Replic_Matur_Polypro"/>
</dbReference>
<dbReference type="PANTHER" id="PTHR33064">
    <property type="entry name" value="POL PROTEIN"/>
    <property type="match status" value="1"/>
</dbReference>
<dbReference type="InterPro" id="IPR000477">
    <property type="entry name" value="RT_dom"/>
</dbReference>
<feature type="domain" description="Reverse transcriptase" evidence="1">
    <location>
        <begin position="12"/>
        <end position="126"/>
    </location>
</feature>
<evidence type="ECO:0000259" key="1">
    <source>
        <dbReference type="Pfam" id="PF00078"/>
    </source>
</evidence>
<protein>
    <submittedName>
        <fullName evidence="2">PREDICTED: polyproteinlike putative</fullName>
    </submittedName>
</protein>
<dbReference type="Gene3D" id="3.30.70.270">
    <property type="match status" value="1"/>
</dbReference>
<dbReference type="PANTHER" id="PTHR33064:SF37">
    <property type="entry name" value="RIBONUCLEASE H"/>
    <property type="match status" value="1"/>
</dbReference>
<dbReference type="EMBL" id="FR824402">
    <property type="protein sequence ID" value="CCA26201.1"/>
    <property type="molecule type" value="Genomic_DNA"/>
</dbReference>
<organism evidence="2">
    <name type="scientific">Albugo laibachii Nc14</name>
    <dbReference type="NCBI Taxonomy" id="890382"/>
    <lineage>
        <taxon>Eukaryota</taxon>
        <taxon>Sar</taxon>
        <taxon>Stramenopiles</taxon>
        <taxon>Oomycota</taxon>
        <taxon>Peronosporomycetes</taxon>
        <taxon>Albuginales</taxon>
        <taxon>Albuginaceae</taxon>
        <taxon>Albugo</taxon>
    </lineage>
</organism>
<gene>
    <name evidence="2" type="primary">AlNc14C357G10958</name>
    <name evidence="2" type="ORF">ALNC14_123450</name>
</gene>
<proteinExistence type="predicted"/>
<dbReference type="InterPro" id="IPR043128">
    <property type="entry name" value="Rev_trsase/Diguanyl_cyclase"/>
</dbReference>